<dbReference type="GO" id="GO:0016740">
    <property type="term" value="F:transferase activity"/>
    <property type="evidence" value="ECO:0007669"/>
    <property type="project" value="UniProtKB-KW"/>
</dbReference>
<evidence type="ECO:0000313" key="5">
    <source>
        <dbReference type="EMBL" id="QFU97485.1"/>
    </source>
</evidence>
<dbReference type="SUPFAM" id="SSF100950">
    <property type="entry name" value="NagB/RpiA/CoA transferase-like"/>
    <property type="match status" value="1"/>
</dbReference>
<keyword evidence="1" id="KW-0805">Transcription regulation</keyword>
<dbReference type="Gene3D" id="3.40.50.1360">
    <property type="match status" value="1"/>
</dbReference>
<dbReference type="SUPFAM" id="SSF46785">
    <property type="entry name" value="Winged helix' DNA-binding domain"/>
    <property type="match status" value="1"/>
</dbReference>
<keyword evidence="2" id="KW-0238">DNA-binding</keyword>
<evidence type="ECO:0000256" key="3">
    <source>
        <dbReference type="ARBA" id="ARBA00023163"/>
    </source>
</evidence>
<dbReference type="PANTHER" id="PTHR30363">
    <property type="entry name" value="HTH-TYPE TRANSCRIPTIONAL REGULATOR SRLR-RELATED"/>
    <property type="match status" value="1"/>
</dbReference>
<gene>
    <name evidence="5" type="ORF">KDY119_00983</name>
</gene>
<dbReference type="InterPro" id="IPR001034">
    <property type="entry name" value="DeoR_HTH"/>
</dbReference>
<dbReference type="InterPro" id="IPR037171">
    <property type="entry name" value="NagB/RpiA_transferase-like"/>
</dbReference>
<keyword evidence="5" id="KW-0808">Transferase</keyword>
<dbReference type="OrthoDB" id="7688673at2"/>
<dbReference type="AlphaFoldDB" id="A0A5P9QAM4"/>
<organism evidence="5 6">
    <name type="scientific">Luteimicrobium xylanilyticum</name>
    <dbReference type="NCBI Taxonomy" id="1133546"/>
    <lineage>
        <taxon>Bacteria</taxon>
        <taxon>Bacillati</taxon>
        <taxon>Actinomycetota</taxon>
        <taxon>Actinomycetes</taxon>
        <taxon>Micrococcales</taxon>
        <taxon>Luteimicrobium</taxon>
    </lineage>
</organism>
<dbReference type="InterPro" id="IPR050313">
    <property type="entry name" value="Carb_Metab_HTH_regulators"/>
</dbReference>
<dbReference type="SMART" id="SM00420">
    <property type="entry name" value="HTH_DEOR"/>
    <property type="match status" value="1"/>
</dbReference>
<dbReference type="KEGG" id="lxl:KDY119_00983"/>
<dbReference type="GO" id="GO:0003677">
    <property type="term" value="F:DNA binding"/>
    <property type="evidence" value="ECO:0007669"/>
    <property type="project" value="UniProtKB-KW"/>
</dbReference>
<dbReference type="InterPro" id="IPR014036">
    <property type="entry name" value="DeoR-like_C"/>
</dbReference>
<dbReference type="PANTHER" id="PTHR30363:SF44">
    <property type="entry name" value="AGA OPERON TRANSCRIPTIONAL REPRESSOR-RELATED"/>
    <property type="match status" value="1"/>
</dbReference>
<evidence type="ECO:0000313" key="6">
    <source>
        <dbReference type="Proteomes" id="UP000326702"/>
    </source>
</evidence>
<evidence type="ECO:0000256" key="2">
    <source>
        <dbReference type="ARBA" id="ARBA00023125"/>
    </source>
</evidence>
<accession>A0A5P9QAM4</accession>
<sequence>MLATVRQDRILAALAARGSVRITDLATELDVSDMTVRRDLSELAGRGLLRKVHGGAVAADQHPASYEPGFQAKADREGAEKDAIARAAAELVQPGSAVALSAGTTTHALARVLASSPRLRPLTVVTNSLPVADTLFRTGDTTVTTVLIGGERTPSDALVGPLAEAALTTLRVDVAFLGAHGISPNAGLTTPNLAESATDRALVASAAQVVVLADHTKWRTTGLSRWATLDDVDVLVTDDGLSEPDQAEARELVGRLVVAEVAR</sequence>
<proteinExistence type="predicted"/>
<dbReference type="GO" id="GO:0003700">
    <property type="term" value="F:DNA-binding transcription factor activity"/>
    <property type="evidence" value="ECO:0007669"/>
    <property type="project" value="InterPro"/>
</dbReference>
<dbReference type="PROSITE" id="PS00894">
    <property type="entry name" value="HTH_DEOR_1"/>
    <property type="match status" value="1"/>
</dbReference>
<dbReference type="RefSeq" id="WP_153022010.1">
    <property type="nucleotide sequence ID" value="NZ_BAABIH010000001.1"/>
</dbReference>
<evidence type="ECO:0000256" key="1">
    <source>
        <dbReference type="ARBA" id="ARBA00023015"/>
    </source>
</evidence>
<dbReference type="PROSITE" id="PS51000">
    <property type="entry name" value="HTH_DEOR_2"/>
    <property type="match status" value="1"/>
</dbReference>
<dbReference type="SMART" id="SM01134">
    <property type="entry name" value="DeoRC"/>
    <property type="match status" value="1"/>
</dbReference>
<keyword evidence="6" id="KW-1185">Reference proteome</keyword>
<reference evidence="5 6" key="1">
    <citation type="submission" date="2019-10" db="EMBL/GenBank/DDBJ databases">
        <title>Genome sequence of Luteimicrobium xylanilyticum HY-24.</title>
        <authorList>
            <person name="Kim D.Y."/>
            <person name="Park H.-Y."/>
        </authorList>
    </citation>
    <scope>NUCLEOTIDE SEQUENCE [LARGE SCALE GENOMIC DNA]</scope>
    <source>
        <strain evidence="5 6">HY-24</strain>
    </source>
</reference>
<evidence type="ECO:0000259" key="4">
    <source>
        <dbReference type="PROSITE" id="PS51000"/>
    </source>
</evidence>
<dbReference type="PRINTS" id="PR00037">
    <property type="entry name" value="HTHLACR"/>
</dbReference>
<dbReference type="InterPro" id="IPR036388">
    <property type="entry name" value="WH-like_DNA-bd_sf"/>
</dbReference>
<feature type="domain" description="HTH deoR-type" evidence="4">
    <location>
        <begin position="3"/>
        <end position="58"/>
    </location>
</feature>
<dbReference type="Pfam" id="PF00455">
    <property type="entry name" value="DeoRC"/>
    <property type="match status" value="1"/>
</dbReference>
<dbReference type="InterPro" id="IPR036390">
    <property type="entry name" value="WH_DNA-bd_sf"/>
</dbReference>
<dbReference type="InterPro" id="IPR018356">
    <property type="entry name" value="Tscrpt_reg_HTH_DeoR_CS"/>
</dbReference>
<keyword evidence="3" id="KW-0804">Transcription</keyword>
<dbReference type="Gene3D" id="1.10.10.10">
    <property type="entry name" value="Winged helix-like DNA-binding domain superfamily/Winged helix DNA-binding domain"/>
    <property type="match status" value="1"/>
</dbReference>
<protein>
    <submittedName>
        <fullName evidence="5">Lactose phosphotransferase system repressor</fullName>
    </submittedName>
</protein>
<name>A0A5P9QAM4_9MICO</name>
<dbReference type="Proteomes" id="UP000326702">
    <property type="component" value="Chromosome"/>
</dbReference>
<dbReference type="Pfam" id="PF08220">
    <property type="entry name" value="HTH_DeoR"/>
    <property type="match status" value="1"/>
</dbReference>
<dbReference type="EMBL" id="CP045529">
    <property type="protein sequence ID" value="QFU97485.1"/>
    <property type="molecule type" value="Genomic_DNA"/>
</dbReference>